<dbReference type="PANTHER" id="PTHR33067">
    <property type="entry name" value="RNA-DIRECTED DNA POLYMERASE-RELATED"/>
    <property type="match status" value="1"/>
</dbReference>
<name>A0ABQ5GN38_9ASTR</name>
<protein>
    <submittedName>
        <fullName evidence="1">Uncharacterized protein</fullName>
    </submittedName>
</protein>
<dbReference type="EMBL" id="BQNB010018679">
    <property type="protein sequence ID" value="GJT77061.1"/>
    <property type="molecule type" value="Genomic_DNA"/>
</dbReference>
<sequence>MILAQNHQVDTYDECEQALDIDDSDLRLTPVVRPNNNPHIVPEITTTTQTLFSSQNNQVDNCVVKPIRIIPGRAGIFQMAKLHKLVDTREGGEESVMSTQDYIIKVIEDVDEDDDFTLFREHVSILAKDKGFGQEMHQSEESKALYGVTSPKDYAVTYSNERIEKHDEREVSSDEDVDKWLNEELSKCMTGEDKEEEEEDALIDILKTVVEECKSVYKKAQIRTPSSGTSEIQGVSFVGEEEGRDISETLPYQQPSNEINPGSFTLPCTIGNLKIYATADVGAGINMMPKSLFEHLKLANLKKTNMAINMVIDTLETILLSRPFLAKIHAQIDVFRGEISLGVGNEKVKFDMNGEICHSRVLLENIYMVSSIQESEYVNPHEIENDDSSVLGQRTFHSSEESVGIVDSSSDSQENEVGSHLSEIVSRWHVCKPVHITFKNVEGNGMKFDDFLKVRYGNKNIDDVKEDFNFGVNIGRTKDDPYSRNFDVGIKRLFEAVWKLLLLSAAGIKVNAAGYNC</sequence>
<organism evidence="1 2">
    <name type="scientific">Tanacetum coccineum</name>
    <dbReference type="NCBI Taxonomy" id="301880"/>
    <lineage>
        <taxon>Eukaryota</taxon>
        <taxon>Viridiplantae</taxon>
        <taxon>Streptophyta</taxon>
        <taxon>Embryophyta</taxon>
        <taxon>Tracheophyta</taxon>
        <taxon>Spermatophyta</taxon>
        <taxon>Magnoliopsida</taxon>
        <taxon>eudicotyledons</taxon>
        <taxon>Gunneridae</taxon>
        <taxon>Pentapetalae</taxon>
        <taxon>asterids</taxon>
        <taxon>campanulids</taxon>
        <taxon>Asterales</taxon>
        <taxon>Asteraceae</taxon>
        <taxon>Asteroideae</taxon>
        <taxon>Anthemideae</taxon>
        <taxon>Anthemidinae</taxon>
        <taxon>Tanacetum</taxon>
    </lineage>
</organism>
<evidence type="ECO:0000313" key="2">
    <source>
        <dbReference type="Proteomes" id="UP001151760"/>
    </source>
</evidence>
<dbReference type="Gene3D" id="2.40.70.10">
    <property type="entry name" value="Acid Proteases"/>
    <property type="match status" value="1"/>
</dbReference>
<evidence type="ECO:0000313" key="1">
    <source>
        <dbReference type="EMBL" id="GJT77061.1"/>
    </source>
</evidence>
<proteinExistence type="predicted"/>
<dbReference type="Proteomes" id="UP001151760">
    <property type="component" value="Unassembled WGS sequence"/>
</dbReference>
<reference evidence="1" key="2">
    <citation type="submission" date="2022-01" db="EMBL/GenBank/DDBJ databases">
        <authorList>
            <person name="Yamashiro T."/>
            <person name="Shiraishi A."/>
            <person name="Satake H."/>
            <person name="Nakayama K."/>
        </authorList>
    </citation>
    <scope>NUCLEOTIDE SEQUENCE</scope>
</reference>
<keyword evidence="2" id="KW-1185">Reference proteome</keyword>
<dbReference type="PANTHER" id="PTHR33067:SF35">
    <property type="entry name" value="ASPARTIC PEPTIDASE DDI1-TYPE DOMAIN-CONTAINING PROTEIN"/>
    <property type="match status" value="1"/>
</dbReference>
<dbReference type="InterPro" id="IPR021109">
    <property type="entry name" value="Peptidase_aspartic_dom_sf"/>
</dbReference>
<comment type="caution">
    <text evidence="1">The sequence shown here is derived from an EMBL/GenBank/DDBJ whole genome shotgun (WGS) entry which is preliminary data.</text>
</comment>
<accession>A0ABQ5GN38</accession>
<reference evidence="1" key="1">
    <citation type="journal article" date="2022" name="Int. J. Mol. Sci.">
        <title>Draft Genome of Tanacetum Coccineum: Genomic Comparison of Closely Related Tanacetum-Family Plants.</title>
        <authorList>
            <person name="Yamashiro T."/>
            <person name="Shiraishi A."/>
            <person name="Nakayama K."/>
            <person name="Satake H."/>
        </authorList>
    </citation>
    <scope>NUCLEOTIDE SEQUENCE</scope>
</reference>
<gene>
    <name evidence="1" type="ORF">Tco_1043786</name>
</gene>